<sequence>MRIATWNINSVRARTERALDVLDRWDLDVLLLQETKCRPDQFPVDAFAAAGYEVAAAGLNQWNGVAIISRVGISEVQTQFPGQPAFAKQDASGALLATPVVEPRAIGARVGDTEKVGGTEKETGIEVWSIYVPNGRAYGDPHFHYKLEFLEKLNTAVKAELAARPQARILLGGDWNVAPEDTDVWDPELFAQEIKMYTSAEERAAFHAFGQSQGAAPGLVELSRQASGAQYTFWDYQRLRFPKNHGMRIDFAWASQPLAQDFSAAWIDREERKGKGASDHVPVILEFT</sequence>
<feature type="binding site" evidence="6">
    <location>
        <position position="280"/>
    </location>
    <ligand>
        <name>Mg(2+)</name>
        <dbReference type="ChEBI" id="CHEBI:18420"/>
        <label>1</label>
    </ligand>
</feature>
<accession>A0A1G7CPL5</accession>
<keyword evidence="6" id="KW-0464">Manganese</keyword>
<dbReference type="Pfam" id="PF03372">
    <property type="entry name" value="Exo_endo_phos"/>
    <property type="match status" value="1"/>
</dbReference>
<evidence type="ECO:0000256" key="7">
    <source>
        <dbReference type="PIRSR" id="PIRSR604808-3"/>
    </source>
</evidence>
<dbReference type="InterPro" id="IPR036691">
    <property type="entry name" value="Endo/exonu/phosph_ase_sf"/>
</dbReference>
<evidence type="ECO:0000256" key="4">
    <source>
        <dbReference type="ARBA" id="ARBA00022842"/>
    </source>
</evidence>
<dbReference type="Proteomes" id="UP001273799">
    <property type="component" value="Unassembled WGS sequence"/>
</dbReference>
<evidence type="ECO:0000256" key="1">
    <source>
        <dbReference type="ARBA" id="ARBA00007092"/>
    </source>
</evidence>
<feature type="active site" description="Proton donor/acceptor" evidence="5">
    <location>
        <position position="174"/>
    </location>
</feature>
<feature type="binding site" evidence="6">
    <location>
        <position position="176"/>
    </location>
    <ligand>
        <name>Mg(2+)</name>
        <dbReference type="ChEBI" id="CHEBI:18420"/>
        <label>1</label>
    </ligand>
</feature>
<gene>
    <name evidence="9" type="ORF">R6G71_00225</name>
    <name evidence="10" type="ORF">SAMN05421878_10857</name>
</gene>
<feature type="binding site" evidence="6">
    <location>
        <position position="174"/>
    </location>
    <ligand>
        <name>Mg(2+)</name>
        <dbReference type="ChEBI" id="CHEBI:18420"/>
        <label>1</label>
    </ligand>
</feature>
<dbReference type="InterPro" id="IPR004808">
    <property type="entry name" value="AP_endonuc_1"/>
</dbReference>
<dbReference type="InterPro" id="IPR037493">
    <property type="entry name" value="ExoIII-like"/>
</dbReference>
<evidence type="ECO:0000313" key="10">
    <source>
        <dbReference type="EMBL" id="SDE41292.1"/>
    </source>
</evidence>
<evidence type="ECO:0000256" key="6">
    <source>
        <dbReference type="PIRSR" id="PIRSR604808-2"/>
    </source>
</evidence>
<dbReference type="AlphaFoldDB" id="A0A1G7CPL5"/>
<feature type="binding site" evidence="6">
    <location>
        <position position="34"/>
    </location>
    <ligand>
        <name>Mg(2+)</name>
        <dbReference type="ChEBI" id="CHEBI:18420"/>
        <label>1</label>
    </ligand>
</feature>
<dbReference type="RefSeq" id="WP_074662565.1">
    <property type="nucleotide sequence ID" value="NZ_FNAU01000008.1"/>
</dbReference>
<dbReference type="NCBIfam" id="TIGR00633">
    <property type="entry name" value="xth"/>
    <property type="match status" value="1"/>
</dbReference>
<keyword evidence="4 6" id="KW-0460">Magnesium</keyword>
<comment type="similarity">
    <text evidence="1">Belongs to the DNA repair enzymes AP/ExoA family.</text>
</comment>
<dbReference type="Proteomes" id="UP000182744">
    <property type="component" value="Unassembled WGS sequence"/>
</dbReference>
<keyword evidence="2 6" id="KW-0479">Metal-binding</keyword>
<evidence type="ECO:0000313" key="11">
    <source>
        <dbReference type="Proteomes" id="UP000182744"/>
    </source>
</evidence>
<feature type="binding site" evidence="6">
    <location>
        <position position="7"/>
    </location>
    <ligand>
        <name>Mg(2+)</name>
        <dbReference type="ChEBI" id="CHEBI:18420"/>
        <label>1</label>
    </ligand>
</feature>
<evidence type="ECO:0000256" key="2">
    <source>
        <dbReference type="ARBA" id="ARBA00022723"/>
    </source>
</evidence>
<dbReference type="GO" id="GO:0006281">
    <property type="term" value="P:DNA repair"/>
    <property type="evidence" value="ECO:0007669"/>
    <property type="project" value="InterPro"/>
</dbReference>
<keyword evidence="11" id="KW-1185">Reference proteome</keyword>
<feature type="site" description="Important for catalytic activity" evidence="7">
    <location>
        <position position="250"/>
    </location>
</feature>
<dbReference type="PROSITE" id="PS51435">
    <property type="entry name" value="AP_NUCLEASE_F1_4"/>
    <property type="match status" value="1"/>
</dbReference>
<feature type="site" description="Interaction with DNA substrate" evidence="7">
    <location>
        <position position="280"/>
    </location>
</feature>
<comment type="cofactor">
    <cofactor evidence="6">
        <name>Mg(2+)</name>
        <dbReference type="ChEBI" id="CHEBI:18420"/>
    </cofactor>
    <cofactor evidence="6">
        <name>Mn(2+)</name>
        <dbReference type="ChEBI" id="CHEBI:29035"/>
    </cofactor>
    <text evidence="6">Probably binds two magnesium or manganese ions per subunit.</text>
</comment>
<proteinExistence type="inferred from homology"/>
<name>A0A1G7CPL5_9ACTO</name>
<feature type="active site" description="Proton acceptor" evidence="5">
    <location>
        <position position="280"/>
    </location>
</feature>
<feature type="domain" description="Endonuclease/exonuclease/phosphatase" evidence="8">
    <location>
        <begin position="4"/>
        <end position="280"/>
    </location>
</feature>
<dbReference type="PANTHER" id="PTHR43250:SF2">
    <property type="entry name" value="EXODEOXYRIBONUCLEASE III"/>
    <property type="match status" value="1"/>
</dbReference>
<reference evidence="9" key="3">
    <citation type="submission" date="2023-10" db="EMBL/GenBank/DDBJ databases">
        <title>Whole Genome based description of the genera Actinobaculum and Actinotignum reveals a complex phylogenetic relationship within the species included in the genus Actinotignum.</title>
        <authorList>
            <person name="Jensen C.S."/>
            <person name="Dargis R."/>
            <person name="Kemp M."/>
            <person name="Christensen J.J."/>
        </authorList>
    </citation>
    <scope>NUCLEOTIDE SEQUENCE</scope>
    <source>
        <strain evidence="9">Actinobaculum_suis_CCUG19206T</strain>
    </source>
</reference>
<reference evidence="10" key="2">
    <citation type="submission" date="2016-10" db="EMBL/GenBank/DDBJ databases">
        <authorList>
            <person name="de Groot N.N."/>
        </authorList>
    </citation>
    <scope>NUCLEOTIDE SEQUENCE [LARGE SCALE GENOMIC DNA]</scope>
    <source>
        <strain evidence="10">DSM 20639</strain>
    </source>
</reference>
<organism evidence="10 11">
    <name type="scientific">Actinobaculum suis</name>
    <dbReference type="NCBI Taxonomy" id="1657"/>
    <lineage>
        <taxon>Bacteria</taxon>
        <taxon>Bacillati</taxon>
        <taxon>Actinomycetota</taxon>
        <taxon>Actinomycetes</taxon>
        <taxon>Actinomycetales</taxon>
        <taxon>Actinomycetaceae</taxon>
        <taxon>Actinobaculum</taxon>
    </lineage>
</organism>
<keyword evidence="3" id="KW-0378">Hydrolase</keyword>
<feature type="active site" evidence="5">
    <location>
        <position position="131"/>
    </location>
</feature>
<evidence type="ECO:0000256" key="3">
    <source>
        <dbReference type="ARBA" id="ARBA00022801"/>
    </source>
</evidence>
<dbReference type="Gene3D" id="3.60.10.10">
    <property type="entry name" value="Endonuclease/exonuclease/phosphatase"/>
    <property type="match status" value="1"/>
</dbReference>
<dbReference type="EMBL" id="JAWNFU010000001">
    <property type="protein sequence ID" value="MDY5152490.1"/>
    <property type="molecule type" value="Genomic_DNA"/>
</dbReference>
<dbReference type="GO" id="GO:0046872">
    <property type="term" value="F:metal ion binding"/>
    <property type="evidence" value="ECO:0007669"/>
    <property type="project" value="UniProtKB-KW"/>
</dbReference>
<dbReference type="InterPro" id="IPR005135">
    <property type="entry name" value="Endo/exonuclease/phosphatase"/>
</dbReference>
<evidence type="ECO:0000313" key="9">
    <source>
        <dbReference type="EMBL" id="MDY5152490.1"/>
    </source>
</evidence>
<dbReference type="GO" id="GO:0008311">
    <property type="term" value="F:double-stranded DNA 3'-5' DNA exonuclease activity"/>
    <property type="evidence" value="ECO:0007669"/>
    <property type="project" value="InterPro"/>
</dbReference>
<evidence type="ECO:0000256" key="5">
    <source>
        <dbReference type="PIRSR" id="PIRSR604808-1"/>
    </source>
</evidence>
<dbReference type="SUPFAM" id="SSF56219">
    <property type="entry name" value="DNase I-like"/>
    <property type="match status" value="1"/>
</dbReference>
<dbReference type="EMBL" id="FNAU01000008">
    <property type="protein sequence ID" value="SDE41292.1"/>
    <property type="molecule type" value="Genomic_DNA"/>
</dbReference>
<feature type="site" description="Transition state stabilizer" evidence="7">
    <location>
        <position position="176"/>
    </location>
</feature>
<feature type="binding site" evidence="6">
    <location>
        <position position="279"/>
    </location>
    <ligand>
        <name>Mg(2+)</name>
        <dbReference type="ChEBI" id="CHEBI:18420"/>
        <label>1</label>
    </ligand>
</feature>
<protein>
    <submittedName>
        <fullName evidence="9">Exodeoxyribonuclease III</fullName>
    </submittedName>
    <submittedName>
        <fullName evidence="10">Exodeoxyribonuclease-3</fullName>
    </submittedName>
</protein>
<dbReference type="PANTHER" id="PTHR43250">
    <property type="entry name" value="EXODEOXYRIBONUCLEASE III"/>
    <property type="match status" value="1"/>
</dbReference>
<reference evidence="11" key="1">
    <citation type="submission" date="2016-10" db="EMBL/GenBank/DDBJ databases">
        <authorList>
            <person name="Varghese N."/>
        </authorList>
    </citation>
    <scope>NUCLEOTIDE SEQUENCE [LARGE SCALE GENOMIC DNA]</scope>
    <source>
        <strain evidence="11">DSM 20639</strain>
    </source>
</reference>
<evidence type="ECO:0000259" key="8">
    <source>
        <dbReference type="Pfam" id="PF03372"/>
    </source>
</evidence>